<evidence type="ECO:0000259" key="11">
    <source>
        <dbReference type="Pfam" id="PF00082"/>
    </source>
</evidence>
<dbReference type="PROSITE" id="PS00136">
    <property type="entry name" value="SUBTILASE_ASP"/>
    <property type="match status" value="1"/>
</dbReference>
<evidence type="ECO:0000256" key="5">
    <source>
        <dbReference type="ARBA" id="ARBA00022801"/>
    </source>
</evidence>
<sequence>MNPCFRLFLPLLGAAATTTAAPVRYVEGEVLVTFKPWRDAWSADQTLQRHSLKFHKRFGLLSQLRLRQTGVVRSDRKSTAMLISELKADPTVETVEPNYLRYTSALPNDPAFSNLWGLRNTAQTVLGTVGTAGADMKYVEARPLFRPPASRPIAAVMDTGMDRLHPDLQPNLWVNPGEIPGNASDDDGDGRIDDLHGFDFTSNTSNTADIQYDGASHGTHVAGTIAAVGNNQLGVIGANEQARLMILKVSADGHSISTAAEIAALQYAVLMKNRGENLVVINASFGGGSFSTTERDAIQAAGNAGIVFCCSAGNETANNDSIATYPANYRLSNMIVVAATDQNDTLATFSNYGATKVDLAAPGVNIYSTQPCSINSTLQVGATSYVATGVNQSGTTAGITGNLIDCGIGNVGEFPPAVNNNIALIQRGTLLFSEKVTNAMVAGAKAVVIYNNQSGSNGFNLVSDNVNWIPACGISQADGLAIKASLPKTATITGTRQDNYLYLNGTSMASPQVSAAVSLAAMCFPEDTVAQRIQRILSNVDVKPSLAGKVITSGRLNLQRIVDSDLNSLPDWWEKLYYNQYTGIAPNVDSDGDGMTNLNEFLGGTVPTNSQSALKGLATTRNPANGNVTITWAAVPGKTYQVYYSTNLQTGTWLATLPTSQVTAGVGQTQLSYTDTTTGAATRRFYRVQLVVQ</sequence>
<feature type="domain" description="PA" evidence="12">
    <location>
        <begin position="400"/>
        <end position="482"/>
    </location>
</feature>
<feature type="domain" description="Fervidolysin-like N-terminal prodomain" evidence="13">
    <location>
        <begin position="15"/>
        <end position="98"/>
    </location>
</feature>
<keyword evidence="2" id="KW-0134">Cell wall</keyword>
<evidence type="ECO:0000256" key="7">
    <source>
        <dbReference type="PIRSR" id="PIRSR615500-1"/>
    </source>
</evidence>
<dbReference type="InterPro" id="IPR000209">
    <property type="entry name" value="Peptidase_S8/S53_dom"/>
</dbReference>
<dbReference type="SUPFAM" id="SSF52743">
    <property type="entry name" value="Subtilisin-like"/>
    <property type="match status" value="1"/>
</dbReference>
<dbReference type="RefSeq" id="WP_211630009.1">
    <property type="nucleotide sequence ID" value="NZ_CP073100.1"/>
</dbReference>
<dbReference type="InterPro" id="IPR015500">
    <property type="entry name" value="Peptidase_S8_subtilisin-rel"/>
</dbReference>
<accession>A0A975IZP0</accession>
<dbReference type="InterPro" id="IPR054399">
    <property type="entry name" value="Fervidolysin-like_N_prodom"/>
</dbReference>
<dbReference type="CDD" id="cd07473">
    <property type="entry name" value="Peptidases_S8_Subtilisin_like"/>
    <property type="match status" value="1"/>
</dbReference>
<dbReference type="Pfam" id="PF00082">
    <property type="entry name" value="Peptidase_S8"/>
    <property type="match status" value="1"/>
</dbReference>
<evidence type="ECO:0000256" key="8">
    <source>
        <dbReference type="PROSITE-ProRule" id="PRU01240"/>
    </source>
</evidence>
<dbReference type="Pfam" id="PF22148">
    <property type="entry name" value="Fervidolysin_NPro-like"/>
    <property type="match status" value="1"/>
</dbReference>
<dbReference type="InterPro" id="IPR023828">
    <property type="entry name" value="Peptidase_S8_Ser-AS"/>
</dbReference>
<evidence type="ECO:0000256" key="6">
    <source>
        <dbReference type="ARBA" id="ARBA00022825"/>
    </source>
</evidence>
<keyword evidence="4 10" id="KW-0732">Signal</keyword>
<keyword evidence="15" id="KW-1185">Reference proteome</keyword>
<dbReference type="Gene3D" id="3.40.50.200">
    <property type="entry name" value="Peptidase S8/S53 domain"/>
    <property type="match status" value="2"/>
</dbReference>
<dbReference type="PANTHER" id="PTHR43806">
    <property type="entry name" value="PEPTIDASE S8"/>
    <property type="match status" value="1"/>
</dbReference>
<keyword evidence="6 8" id="KW-0720">Serine protease</keyword>
<evidence type="ECO:0000256" key="2">
    <source>
        <dbReference type="ARBA" id="ARBA00022512"/>
    </source>
</evidence>
<feature type="active site" description="Charge relay system" evidence="7 8">
    <location>
        <position position="158"/>
    </location>
</feature>
<evidence type="ECO:0000313" key="14">
    <source>
        <dbReference type="EMBL" id="QUE49920.1"/>
    </source>
</evidence>
<gene>
    <name evidence="14" type="ORF">KBB96_13705</name>
</gene>
<dbReference type="Pfam" id="PF02225">
    <property type="entry name" value="PA"/>
    <property type="match status" value="1"/>
</dbReference>
<dbReference type="InterPro" id="IPR034204">
    <property type="entry name" value="PfSUB1-like_cat_dom"/>
</dbReference>
<dbReference type="GO" id="GO:0004252">
    <property type="term" value="F:serine-type endopeptidase activity"/>
    <property type="evidence" value="ECO:0007669"/>
    <property type="project" value="UniProtKB-UniRule"/>
</dbReference>
<dbReference type="PRINTS" id="PR00723">
    <property type="entry name" value="SUBTILISIN"/>
</dbReference>
<evidence type="ECO:0000256" key="9">
    <source>
        <dbReference type="RuleBase" id="RU003355"/>
    </source>
</evidence>
<dbReference type="Proteomes" id="UP000676169">
    <property type="component" value="Chromosome"/>
</dbReference>
<feature type="active site" description="Charge relay system" evidence="7 8">
    <location>
        <position position="217"/>
    </location>
</feature>
<keyword evidence="5 8" id="KW-0378">Hydrolase</keyword>
<evidence type="ECO:0000256" key="10">
    <source>
        <dbReference type="SAM" id="SignalP"/>
    </source>
</evidence>
<dbReference type="PROSITE" id="PS51892">
    <property type="entry name" value="SUBTILASE"/>
    <property type="match status" value="1"/>
</dbReference>
<dbReference type="PROSITE" id="PS00138">
    <property type="entry name" value="SUBTILASE_SER"/>
    <property type="match status" value="1"/>
</dbReference>
<dbReference type="AlphaFoldDB" id="A0A975IZP0"/>
<dbReference type="KEGG" id="lamb:KBB96_13705"/>
<name>A0A975IZP0_9BACT</name>
<dbReference type="PANTHER" id="PTHR43806:SF11">
    <property type="entry name" value="CEREVISIN-RELATED"/>
    <property type="match status" value="1"/>
</dbReference>
<evidence type="ECO:0000256" key="1">
    <source>
        <dbReference type="ARBA" id="ARBA00011073"/>
    </source>
</evidence>
<evidence type="ECO:0000313" key="15">
    <source>
        <dbReference type="Proteomes" id="UP000676169"/>
    </source>
</evidence>
<dbReference type="InterPro" id="IPR003137">
    <property type="entry name" value="PA_domain"/>
</dbReference>
<keyword evidence="2" id="KW-0964">Secreted</keyword>
<dbReference type="InterPro" id="IPR050131">
    <property type="entry name" value="Peptidase_S8_subtilisin-like"/>
</dbReference>
<feature type="signal peptide" evidence="10">
    <location>
        <begin position="1"/>
        <end position="20"/>
    </location>
</feature>
<dbReference type="Gene3D" id="2.60.40.10">
    <property type="entry name" value="Immunoglobulins"/>
    <property type="match status" value="1"/>
</dbReference>
<dbReference type="EMBL" id="CP073100">
    <property type="protein sequence ID" value="QUE49920.1"/>
    <property type="molecule type" value="Genomic_DNA"/>
</dbReference>
<evidence type="ECO:0000256" key="3">
    <source>
        <dbReference type="ARBA" id="ARBA00022670"/>
    </source>
</evidence>
<evidence type="ECO:0000256" key="4">
    <source>
        <dbReference type="ARBA" id="ARBA00022729"/>
    </source>
</evidence>
<organism evidence="14 15">
    <name type="scientific">Luteolibacter ambystomatis</name>
    <dbReference type="NCBI Taxonomy" id="2824561"/>
    <lineage>
        <taxon>Bacteria</taxon>
        <taxon>Pseudomonadati</taxon>
        <taxon>Verrucomicrobiota</taxon>
        <taxon>Verrucomicrobiia</taxon>
        <taxon>Verrucomicrobiales</taxon>
        <taxon>Verrucomicrobiaceae</taxon>
        <taxon>Luteolibacter</taxon>
    </lineage>
</organism>
<reference evidence="14" key="1">
    <citation type="submission" date="2021-04" db="EMBL/GenBank/DDBJ databases">
        <title>Luteolibacter sp. 32A isolated from the skin of an Anderson's salamander (Ambystoma andersonii).</title>
        <authorList>
            <person name="Spergser J."/>
            <person name="Busse H.-J."/>
        </authorList>
    </citation>
    <scope>NUCLEOTIDE SEQUENCE</scope>
    <source>
        <strain evidence="14">32A</strain>
    </source>
</reference>
<keyword evidence="3 8" id="KW-0645">Protease</keyword>
<proteinExistence type="inferred from homology"/>
<comment type="similarity">
    <text evidence="1 8 9">Belongs to the peptidase S8 family.</text>
</comment>
<dbReference type="GO" id="GO:0006508">
    <property type="term" value="P:proteolysis"/>
    <property type="evidence" value="ECO:0007669"/>
    <property type="project" value="UniProtKB-KW"/>
</dbReference>
<dbReference type="PROSITE" id="PS00137">
    <property type="entry name" value="SUBTILASE_HIS"/>
    <property type="match status" value="1"/>
</dbReference>
<dbReference type="InterPro" id="IPR023827">
    <property type="entry name" value="Peptidase_S8_Asp-AS"/>
</dbReference>
<evidence type="ECO:0000259" key="12">
    <source>
        <dbReference type="Pfam" id="PF02225"/>
    </source>
</evidence>
<feature type="chain" id="PRO_5037447400" evidence="10">
    <location>
        <begin position="21"/>
        <end position="693"/>
    </location>
</feature>
<protein>
    <submittedName>
        <fullName evidence="14">S8 family serine peptidase</fullName>
    </submittedName>
</protein>
<evidence type="ECO:0000259" key="13">
    <source>
        <dbReference type="Pfam" id="PF22148"/>
    </source>
</evidence>
<dbReference type="InterPro" id="IPR022398">
    <property type="entry name" value="Peptidase_S8_His-AS"/>
</dbReference>
<feature type="active site" description="Charge relay system" evidence="7 8">
    <location>
        <position position="507"/>
    </location>
</feature>
<dbReference type="InterPro" id="IPR036852">
    <property type="entry name" value="Peptidase_S8/S53_dom_sf"/>
</dbReference>
<dbReference type="InterPro" id="IPR013783">
    <property type="entry name" value="Ig-like_fold"/>
</dbReference>
<feature type="domain" description="Peptidase S8/S53" evidence="11">
    <location>
        <begin position="155"/>
        <end position="384"/>
    </location>
</feature>